<comment type="caution">
    <text evidence="9">The sequence shown here is derived from an EMBL/GenBank/DDBJ whole genome shotgun (WGS) entry which is preliminary data.</text>
</comment>
<evidence type="ECO:0000256" key="8">
    <source>
        <dbReference type="RuleBase" id="RU365059"/>
    </source>
</evidence>
<dbReference type="Gene3D" id="3.40.50.300">
    <property type="entry name" value="P-loop containing nucleotide triphosphate hydrolases"/>
    <property type="match status" value="1"/>
</dbReference>
<dbReference type="GO" id="GO:0005737">
    <property type="term" value="C:cytoplasm"/>
    <property type="evidence" value="ECO:0007669"/>
    <property type="project" value="TreeGrafter"/>
</dbReference>
<name>A0A482XGC1_LAOST</name>
<dbReference type="FunCoup" id="A0A482XGC1">
    <property type="interactions" value="1877"/>
</dbReference>
<dbReference type="SMR" id="A0A482XGC1"/>
<dbReference type="Proteomes" id="UP000291343">
    <property type="component" value="Unassembled WGS sequence"/>
</dbReference>
<dbReference type="SUPFAM" id="SSF52540">
    <property type="entry name" value="P-loop containing nucleoside triphosphate hydrolases"/>
    <property type="match status" value="1"/>
</dbReference>
<reference evidence="9 10" key="1">
    <citation type="journal article" date="2017" name="Gigascience">
        <title>Genome sequence of the small brown planthopper, Laodelphax striatellus.</title>
        <authorList>
            <person name="Zhu J."/>
            <person name="Jiang F."/>
            <person name="Wang X."/>
            <person name="Yang P."/>
            <person name="Bao Y."/>
            <person name="Zhao W."/>
            <person name="Wang W."/>
            <person name="Lu H."/>
            <person name="Wang Q."/>
            <person name="Cui N."/>
            <person name="Li J."/>
            <person name="Chen X."/>
            <person name="Luo L."/>
            <person name="Yu J."/>
            <person name="Kang L."/>
            <person name="Cui F."/>
        </authorList>
    </citation>
    <scope>NUCLEOTIDE SEQUENCE [LARGE SCALE GENOMIC DNA]</scope>
    <source>
        <strain evidence="9">Lst14</strain>
    </source>
</reference>
<comment type="subunit">
    <text evidence="7">Heterodimers with GPN1 or GPN3. Binds to RNA polymerase II (RNAPII).</text>
</comment>
<dbReference type="FunFam" id="3.40.50.300:FF:000338">
    <property type="entry name" value="GPN-loop GTPase 2"/>
    <property type="match status" value="1"/>
</dbReference>
<dbReference type="CDD" id="cd17871">
    <property type="entry name" value="GPN2"/>
    <property type="match status" value="1"/>
</dbReference>
<dbReference type="STRING" id="195883.A0A482XGC1"/>
<evidence type="ECO:0000256" key="5">
    <source>
        <dbReference type="ARBA" id="ARBA00022801"/>
    </source>
</evidence>
<dbReference type="InterPro" id="IPR030231">
    <property type="entry name" value="Gpn2"/>
</dbReference>
<evidence type="ECO:0000256" key="6">
    <source>
        <dbReference type="ARBA" id="ARBA00023134"/>
    </source>
</evidence>
<dbReference type="EMBL" id="QKKF02010319">
    <property type="protein sequence ID" value="RZF44774.1"/>
    <property type="molecule type" value="Genomic_DNA"/>
</dbReference>
<evidence type="ECO:0000256" key="4">
    <source>
        <dbReference type="ARBA" id="ARBA00022741"/>
    </source>
</evidence>
<comment type="similarity">
    <text evidence="2 8">Belongs to the GPN-loop GTPase family.</text>
</comment>
<keyword evidence="10" id="KW-1185">Reference proteome</keyword>
<dbReference type="GO" id="GO:0003924">
    <property type="term" value="F:GTPase activity"/>
    <property type="evidence" value="ECO:0007669"/>
    <property type="project" value="TreeGrafter"/>
</dbReference>
<dbReference type="InterPro" id="IPR027417">
    <property type="entry name" value="P-loop_NTPase"/>
</dbReference>
<dbReference type="AlphaFoldDB" id="A0A482XGC1"/>
<dbReference type="OrthoDB" id="5839at2759"/>
<evidence type="ECO:0000313" key="9">
    <source>
        <dbReference type="EMBL" id="RZF44774.1"/>
    </source>
</evidence>
<sequence>MNRLQFGQLVIGPPGSGKSTYCKNMYDILKEIGRKVAVINIDPANEIMPYEATVDIAELITVEDVMLHKTLGPNGSLIYCMEYLEKNISWLINHLNKLEDHYFIIDCPGQVELYTHHESMKKVMLQLQELNIRLCTVHLIDSHYCSDSGKFISTLLLSLTAMLQMELPHINVLSKIDQVAEYGDKLRFGLDFYTEVLDLDYLLEALQTDPFTAKYKKLSKAIVSLVEDYSLVSFLPLNIKDKKLIIRVKNACDKANGYVYGSGEERNVQALLASAVGAETEQERTGILHDFVNS</sequence>
<keyword evidence="4 8" id="KW-0547">Nucleotide-binding</keyword>
<accession>A0A482XGC1</accession>
<protein>
    <recommendedName>
        <fullName evidence="3 8">GPN-loop GTPase 2</fullName>
    </recommendedName>
</protein>
<comment type="function">
    <text evidence="1 8">Small GTPase required for proper localization of RNA polymerase II and III (RNAPII and RNAPIII). May act at an RNAP assembly step prior to nuclear import.</text>
</comment>
<proteinExistence type="inferred from homology"/>
<evidence type="ECO:0000256" key="1">
    <source>
        <dbReference type="ARBA" id="ARBA00003181"/>
    </source>
</evidence>
<organism evidence="9 10">
    <name type="scientific">Laodelphax striatellus</name>
    <name type="common">Small brown planthopper</name>
    <name type="synonym">Delphax striatella</name>
    <dbReference type="NCBI Taxonomy" id="195883"/>
    <lineage>
        <taxon>Eukaryota</taxon>
        <taxon>Metazoa</taxon>
        <taxon>Ecdysozoa</taxon>
        <taxon>Arthropoda</taxon>
        <taxon>Hexapoda</taxon>
        <taxon>Insecta</taxon>
        <taxon>Pterygota</taxon>
        <taxon>Neoptera</taxon>
        <taxon>Paraneoptera</taxon>
        <taxon>Hemiptera</taxon>
        <taxon>Auchenorrhyncha</taxon>
        <taxon>Fulgoroidea</taxon>
        <taxon>Delphacidae</taxon>
        <taxon>Criomorphinae</taxon>
        <taxon>Laodelphax</taxon>
    </lineage>
</organism>
<evidence type="ECO:0000313" key="10">
    <source>
        <dbReference type="Proteomes" id="UP000291343"/>
    </source>
</evidence>
<keyword evidence="6 8" id="KW-0342">GTP-binding</keyword>
<dbReference type="GO" id="GO:0005525">
    <property type="term" value="F:GTP binding"/>
    <property type="evidence" value="ECO:0007669"/>
    <property type="project" value="UniProtKB-KW"/>
</dbReference>
<dbReference type="Pfam" id="PF03029">
    <property type="entry name" value="ATP_bind_1"/>
    <property type="match status" value="1"/>
</dbReference>
<evidence type="ECO:0000256" key="2">
    <source>
        <dbReference type="ARBA" id="ARBA00005290"/>
    </source>
</evidence>
<keyword evidence="5 8" id="KW-0378">Hydrolase</keyword>
<dbReference type="InParanoid" id="A0A482XGC1"/>
<dbReference type="InterPro" id="IPR004130">
    <property type="entry name" value="Gpn"/>
</dbReference>
<evidence type="ECO:0000256" key="7">
    <source>
        <dbReference type="ARBA" id="ARBA00046611"/>
    </source>
</evidence>
<dbReference type="PANTHER" id="PTHR21231">
    <property type="entry name" value="XPA-BINDING PROTEIN 1-RELATED"/>
    <property type="match status" value="1"/>
</dbReference>
<gene>
    <name evidence="9" type="ORF">LSTR_LSTR000726</name>
</gene>
<dbReference type="PANTHER" id="PTHR21231:SF3">
    <property type="entry name" value="GPN-LOOP GTPASE 2"/>
    <property type="match status" value="1"/>
</dbReference>
<evidence type="ECO:0000256" key="3">
    <source>
        <dbReference type="ARBA" id="ARBA00014588"/>
    </source>
</evidence>